<dbReference type="PANTHER" id="PTHR15239">
    <property type="entry name" value="NUCLEAR EXPORT MEDIATOR FACTOR NEMF"/>
    <property type="match status" value="1"/>
</dbReference>
<sequence length="558" mass="63330">MAFDGFVTGAMASELADKLTYGKVDKVYQPEKNELVLFIHTKEGKHKLYISADTNHAGIYITDEDFTNPTEPPAFCMLMRKHLIGGRISEIRQYNIERIIEIIFETRDELGFDKNKKLVVEIMGKHSNLSLVDMSSGKIIDSIKRVSVDVSRARQTLPGMLYEYPPSQNKTLPEDVDQQIFDNATDSRDILSAIEGISPILSQDLFECKDPLSKLQNWSDALKTGGSDIRVYLKEDGTPQDFHVVTIEQYRGLSSISFDTVSAAAEYYYSHREVSNRIRQKSADLSKHLNQLLKKLYLKKQKLSEDLMEAENSEKYRLYGELLTAGMHDIKPGAEKATVLNYYTGEMITIPLDKRFHPSKNAQNYFKKYSKAKTAVVEKKNQLARTDGDISYLESVLNFVNSADSIATIDEIREELIEGGFLRRRSRQHKQNRKKDVLQPYTYKTSDGFIVMAGRNNKENDALTMKKASKNDMWFHTKDIPGSHTILFTEGKPASDNSIFEAAAIAAYHSKGRESENVPVDYTLVRHVKKPNGARPGMVIFTDNRTVYVTPKLPDDAD</sequence>
<comment type="similarity">
    <text evidence="5">Belongs to the NEMF family.</text>
</comment>
<dbReference type="InterPro" id="IPR008532">
    <property type="entry name" value="NFACT_RNA-bd"/>
</dbReference>
<name>A0ABR9QVN0_9FIRM</name>
<evidence type="ECO:0000259" key="6">
    <source>
        <dbReference type="Pfam" id="PF05670"/>
    </source>
</evidence>
<dbReference type="InterPro" id="IPR051608">
    <property type="entry name" value="RQC_Subunit_NEMF"/>
</dbReference>
<accession>A0ABR9QVN0</accession>
<comment type="caution">
    <text evidence="7">The sequence shown here is derived from an EMBL/GenBank/DDBJ whole genome shotgun (WGS) entry which is preliminary data.</text>
</comment>
<evidence type="ECO:0000256" key="3">
    <source>
        <dbReference type="ARBA" id="ARBA00022884"/>
    </source>
</evidence>
<comment type="subunit">
    <text evidence="5">Associates with stalled 50S ribosomal subunits. Binds to RqcP.</text>
</comment>
<keyword evidence="2 5" id="KW-0699">rRNA-binding</keyword>
<dbReference type="Pfam" id="PF05670">
    <property type="entry name" value="NFACT-R_1"/>
    <property type="match status" value="1"/>
</dbReference>
<organism evidence="7 8">
    <name type="scientific">Gallibacter intestinalis</name>
    <dbReference type="NCBI Taxonomy" id="2779356"/>
    <lineage>
        <taxon>Bacteria</taxon>
        <taxon>Bacillati</taxon>
        <taxon>Bacillota</taxon>
        <taxon>Clostridia</taxon>
        <taxon>Eubacteriales</taxon>
        <taxon>Eubacteriaceae</taxon>
        <taxon>Gallibacter</taxon>
    </lineage>
</organism>
<proteinExistence type="inferred from homology"/>
<dbReference type="Gene3D" id="2.30.310.10">
    <property type="entry name" value="ibrinogen binding protein from staphylococcus aureus domain"/>
    <property type="match status" value="1"/>
</dbReference>
<evidence type="ECO:0000313" key="8">
    <source>
        <dbReference type="Proteomes" id="UP001516588"/>
    </source>
</evidence>
<protein>
    <recommendedName>
        <fullName evidence="5">Rqc2 homolog RqcH</fullName>
        <shortName evidence="5">RqcH</shortName>
    </recommendedName>
</protein>
<comment type="function">
    <text evidence="5">Key component of the ribosome quality control system (RQC), a ribosome-associated complex that mediates the extraction of incompletely synthesized nascent chains from stalled ribosomes and their subsequent degradation. RqcH recruits Ala-charged tRNA, and with RqcP directs the elongation of stalled nascent chains on 50S ribosomal subunits, leading to non-templated C-terminal alanine extensions (Ala tail). The Ala tail promotes nascent chain degradation. May add between 1 and at least 8 Ala residues. Binds to stalled 50S ribosomal subunits.</text>
</comment>
<evidence type="ECO:0000313" key="7">
    <source>
        <dbReference type="EMBL" id="MBE5034938.1"/>
    </source>
</evidence>
<dbReference type="InterPro" id="IPR043682">
    <property type="entry name" value="RqcH_bacterial"/>
</dbReference>
<evidence type="ECO:0000256" key="2">
    <source>
        <dbReference type="ARBA" id="ARBA00022730"/>
    </source>
</evidence>
<keyword evidence="4 5" id="KW-0648">Protein biosynthesis</keyword>
<reference evidence="7 8" key="1">
    <citation type="submission" date="2020-10" db="EMBL/GenBank/DDBJ databases">
        <title>ChiBAC.</title>
        <authorList>
            <person name="Zenner C."/>
            <person name="Hitch T.C.A."/>
            <person name="Clavel T."/>
        </authorList>
    </citation>
    <scope>NUCLEOTIDE SEQUENCE [LARGE SCALE GENOMIC DNA]</scope>
    <source>
        <strain evidence="7 8">DSM 108706</strain>
    </source>
</reference>
<feature type="domain" description="NFACT RNA-binding" evidence="6">
    <location>
        <begin position="441"/>
        <end position="537"/>
    </location>
</feature>
<evidence type="ECO:0000256" key="4">
    <source>
        <dbReference type="ARBA" id="ARBA00022917"/>
    </source>
</evidence>
<dbReference type="PANTHER" id="PTHR15239:SF6">
    <property type="entry name" value="RIBOSOME QUALITY CONTROL COMPLEX SUBUNIT NEMF"/>
    <property type="match status" value="1"/>
</dbReference>
<dbReference type="RefSeq" id="WP_226384598.1">
    <property type="nucleotide sequence ID" value="NZ_JADCKA010000001.1"/>
</dbReference>
<gene>
    <name evidence="5" type="primary">rqcH</name>
    <name evidence="7" type="ORF">INF20_01430</name>
</gene>
<dbReference type="HAMAP" id="MF_00844_B">
    <property type="entry name" value="RqcH_B"/>
    <property type="match status" value="1"/>
</dbReference>
<dbReference type="EMBL" id="JADCKA010000001">
    <property type="protein sequence ID" value="MBE5034938.1"/>
    <property type="molecule type" value="Genomic_DNA"/>
</dbReference>
<evidence type="ECO:0000256" key="1">
    <source>
        <dbReference type="ARBA" id="ARBA00022555"/>
    </source>
</evidence>
<keyword evidence="3 5" id="KW-0694">RNA-binding</keyword>
<keyword evidence="1 5" id="KW-0820">tRNA-binding</keyword>
<dbReference type="Pfam" id="PF05833">
    <property type="entry name" value="NFACT_N"/>
    <property type="match status" value="1"/>
</dbReference>
<keyword evidence="8" id="KW-1185">Reference proteome</keyword>
<dbReference type="Proteomes" id="UP001516588">
    <property type="component" value="Unassembled WGS sequence"/>
</dbReference>
<evidence type="ECO:0000256" key="5">
    <source>
        <dbReference type="HAMAP-Rule" id="MF_00844"/>
    </source>
</evidence>